<dbReference type="EMBL" id="LDYG01000057">
    <property type="protein sequence ID" value="KUP04033.1"/>
    <property type="molecule type" value="Genomic_DNA"/>
</dbReference>
<protein>
    <submittedName>
        <fullName evidence="2">Membrane protein</fullName>
    </submittedName>
</protein>
<dbReference type="PATRIC" id="fig|1150625.3.peg.3596"/>
<dbReference type="RefSeq" id="WP_059352110.1">
    <property type="nucleotide sequence ID" value="NZ_LDYG01000057.1"/>
</dbReference>
<name>A0A147K422_9BACI</name>
<dbReference type="GO" id="GO:0005886">
    <property type="term" value="C:plasma membrane"/>
    <property type="evidence" value="ECO:0007669"/>
    <property type="project" value="TreeGrafter"/>
</dbReference>
<dbReference type="AlphaFoldDB" id="A0A147K422"/>
<proteinExistence type="predicted"/>
<evidence type="ECO:0000313" key="2">
    <source>
        <dbReference type="EMBL" id="KUP04033.1"/>
    </source>
</evidence>
<dbReference type="InterPro" id="IPR006750">
    <property type="entry name" value="YdcZ"/>
</dbReference>
<gene>
    <name evidence="2" type="ORF">Q75_17115</name>
</gene>
<feature type="transmembrane region" description="Helical" evidence="1">
    <location>
        <begin position="95"/>
        <end position="117"/>
    </location>
</feature>
<dbReference type="PANTHER" id="PTHR34821:SF3">
    <property type="entry name" value="MEMBRANE PROTEIN"/>
    <property type="match status" value="1"/>
</dbReference>
<keyword evidence="1" id="KW-0472">Membrane</keyword>
<dbReference type="Proteomes" id="UP000074108">
    <property type="component" value="Unassembled WGS sequence"/>
</dbReference>
<dbReference type="PANTHER" id="PTHR34821">
    <property type="entry name" value="INNER MEMBRANE PROTEIN YDCZ"/>
    <property type="match status" value="1"/>
</dbReference>
<evidence type="ECO:0000313" key="3">
    <source>
        <dbReference type="Proteomes" id="UP000074108"/>
    </source>
</evidence>
<evidence type="ECO:0000256" key="1">
    <source>
        <dbReference type="SAM" id="Phobius"/>
    </source>
</evidence>
<organism evidence="2 3">
    <name type="scientific">Bacillus coahuilensis p1.1.43</name>
    <dbReference type="NCBI Taxonomy" id="1150625"/>
    <lineage>
        <taxon>Bacteria</taxon>
        <taxon>Bacillati</taxon>
        <taxon>Bacillota</taxon>
        <taxon>Bacilli</taxon>
        <taxon>Bacillales</taxon>
        <taxon>Bacillaceae</taxon>
        <taxon>Bacillus</taxon>
    </lineage>
</organism>
<keyword evidence="1" id="KW-1133">Transmembrane helix</keyword>
<keyword evidence="1" id="KW-0812">Transmembrane</keyword>
<comment type="caution">
    <text evidence="2">The sequence shown here is derived from an EMBL/GenBank/DDBJ whole genome shotgun (WGS) entry which is preliminary data.</text>
</comment>
<dbReference type="Pfam" id="PF04657">
    <property type="entry name" value="DMT_YdcZ"/>
    <property type="match status" value="1"/>
</dbReference>
<dbReference type="OrthoDB" id="9789346at2"/>
<feature type="transmembrane region" description="Helical" evidence="1">
    <location>
        <begin position="124"/>
        <end position="142"/>
    </location>
</feature>
<sequence length="143" mass="15462">MLPGILFSLLAGMFITIQSVFNANASEKIGLWQTNTIVHGLGFVVSLIIFMMVRDGTWKDVQETNKLYLVGGALGVVIVFSVMKGIVILGPAYSVSILLIAQLLLAVVVNTFGWFGVEPVSFSFSKMAGIMMMIGGILVFQLK</sequence>
<reference evidence="2 3" key="1">
    <citation type="journal article" date="2016" name="Front. Microbiol.">
        <title>Microevolution Analysis of Bacillus coahuilensis Unveils Differences in Phosphorus Acquisition Strategies and Their Regulation.</title>
        <authorList>
            <person name="Gomez-Lunar Z."/>
            <person name="Hernandez-Gonzalez I."/>
            <person name="Rodriguez-Torres M.D."/>
            <person name="Souza V."/>
            <person name="Olmedo-Alvarez G."/>
        </authorList>
    </citation>
    <scope>NUCLEOTIDE SEQUENCE [LARGE SCALE GENOMIC DNA]</scope>
    <source>
        <strain evidence="3">p1.1.43</strain>
    </source>
</reference>
<feature type="transmembrane region" description="Helical" evidence="1">
    <location>
        <begin position="67"/>
        <end position="89"/>
    </location>
</feature>
<feature type="transmembrane region" description="Helical" evidence="1">
    <location>
        <begin position="35"/>
        <end position="55"/>
    </location>
</feature>
<keyword evidence="3" id="KW-1185">Reference proteome</keyword>
<dbReference type="STRING" id="1150625.Q75_17115"/>
<accession>A0A147K422</accession>